<protein>
    <submittedName>
        <fullName evidence="1">Uncharacterized protein</fullName>
    </submittedName>
</protein>
<dbReference type="Proteomes" id="UP000092247">
    <property type="component" value="Unassembled WGS sequence"/>
</dbReference>
<dbReference type="RefSeq" id="WP_067421162.1">
    <property type="nucleotide sequence ID" value="NZ_LZEX01000001.1"/>
</dbReference>
<dbReference type="EMBL" id="LZEX01000001">
    <property type="protein sequence ID" value="OBU11707.1"/>
    <property type="molecule type" value="Genomic_DNA"/>
</dbReference>
<dbReference type="AlphaFoldDB" id="A0A1B8HQY6"/>
<evidence type="ECO:0000313" key="2">
    <source>
        <dbReference type="Proteomes" id="UP000092247"/>
    </source>
</evidence>
<proteinExistence type="predicted"/>
<comment type="caution">
    <text evidence="1">The sequence shown here is derived from an EMBL/GenBank/DDBJ whole genome shotgun (WGS) entry which is preliminary data.</text>
</comment>
<organism evidence="1 2">
    <name type="scientific">Morganella psychrotolerans</name>
    <dbReference type="NCBI Taxonomy" id="368603"/>
    <lineage>
        <taxon>Bacteria</taxon>
        <taxon>Pseudomonadati</taxon>
        <taxon>Pseudomonadota</taxon>
        <taxon>Gammaproteobacteria</taxon>
        <taxon>Enterobacterales</taxon>
        <taxon>Morganellaceae</taxon>
        <taxon>Morganella</taxon>
    </lineage>
</organism>
<reference evidence="1 2" key="1">
    <citation type="submission" date="2016-06" db="EMBL/GenBank/DDBJ databases">
        <authorList>
            <person name="Kjaerup R.B."/>
            <person name="Dalgaard T.S."/>
            <person name="Juul-Madsen H.R."/>
        </authorList>
    </citation>
    <scope>NUCLEOTIDE SEQUENCE [LARGE SCALE GENOMIC DNA]</scope>
    <source>
        <strain evidence="1 2">GCSL-Mp3</strain>
    </source>
</reference>
<sequence length="81" mass="9277">MTIKQFINAFTPRFITETVAFELLDDGYHIIAPMWLLDDGESYDATGEMRNFNLFGWAIFPRLLGKIDTTPGRKNSDCLSQ</sequence>
<gene>
    <name evidence="1" type="ORF">AYY17_03110</name>
</gene>
<evidence type="ECO:0000313" key="1">
    <source>
        <dbReference type="EMBL" id="OBU11707.1"/>
    </source>
</evidence>
<name>A0A1B8HQY6_9GAMM</name>
<accession>A0A1B8HQY6</accession>